<keyword evidence="1" id="KW-0732">Signal</keyword>
<feature type="chain" id="PRO_5046564009" evidence="1">
    <location>
        <begin position="21"/>
        <end position="261"/>
    </location>
</feature>
<feature type="signal peptide" evidence="1">
    <location>
        <begin position="1"/>
        <end position="20"/>
    </location>
</feature>
<dbReference type="PANTHER" id="PTHR43329">
    <property type="entry name" value="EPOXIDE HYDROLASE"/>
    <property type="match status" value="1"/>
</dbReference>
<comment type="caution">
    <text evidence="3">The sequence shown here is derived from an EMBL/GenBank/DDBJ whole genome shotgun (WGS) entry which is preliminary data.</text>
</comment>
<feature type="domain" description="AB hydrolase-1" evidence="2">
    <location>
        <begin position="42"/>
        <end position="141"/>
    </location>
</feature>
<dbReference type="SUPFAM" id="SSF53474">
    <property type="entry name" value="alpha/beta-Hydrolases"/>
    <property type="match status" value="1"/>
</dbReference>
<proteinExistence type="predicted"/>
<accession>A0ABY1SFZ3</accession>
<dbReference type="GO" id="GO:0016787">
    <property type="term" value="F:hydrolase activity"/>
    <property type="evidence" value="ECO:0007669"/>
    <property type="project" value="UniProtKB-KW"/>
</dbReference>
<name>A0ABY1SFZ3_9FLAO</name>
<dbReference type="Pfam" id="PF00561">
    <property type="entry name" value="Abhydrolase_1"/>
    <property type="match status" value="1"/>
</dbReference>
<dbReference type="Gene3D" id="3.40.50.1820">
    <property type="entry name" value="alpha/beta hydrolase"/>
    <property type="match status" value="1"/>
</dbReference>
<keyword evidence="3" id="KW-0378">Hydrolase</keyword>
<keyword evidence="4" id="KW-1185">Reference proteome</keyword>
<evidence type="ECO:0000259" key="2">
    <source>
        <dbReference type="Pfam" id="PF00561"/>
    </source>
</evidence>
<evidence type="ECO:0000313" key="3">
    <source>
        <dbReference type="EMBL" id="SNR43512.1"/>
    </source>
</evidence>
<dbReference type="EMBL" id="FZNV01000002">
    <property type="protein sequence ID" value="SNR43512.1"/>
    <property type="molecule type" value="Genomic_DNA"/>
</dbReference>
<dbReference type="InterPro" id="IPR000073">
    <property type="entry name" value="AB_hydrolase_1"/>
</dbReference>
<organism evidence="3 4">
    <name type="scientific">Maribacter sedimenticola</name>
    <dbReference type="NCBI Taxonomy" id="228956"/>
    <lineage>
        <taxon>Bacteria</taxon>
        <taxon>Pseudomonadati</taxon>
        <taxon>Bacteroidota</taxon>
        <taxon>Flavobacteriia</taxon>
        <taxon>Flavobacteriales</taxon>
        <taxon>Flavobacteriaceae</taxon>
        <taxon>Maribacter</taxon>
    </lineage>
</organism>
<reference evidence="3 4" key="1">
    <citation type="submission" date="2017-06" db="EMBL/GenBank/DDBJ databases">
        <authorList>
            <person name="Varghese N."/>
            <person name="Submissions S."/>
        </authorList>
    </citation>
    <scope>NUCLEOTIDE SEQUENCE [LARGE SCALE GENOMIC DNA]</scope>
    <source>
        <strain evidence="3 4">DSM 19840</strain>
    </source>
</reference>
<evidence type="ECO:0000256" key="1">
    <source>
        <dbReference type="SAM" id="SignalP"/>
    </source>
</evidence>
<protein>
    <submittedName>
        <fullName evidence="3">Alpha/beta hydrolase fold</fullName>
    </submittedName>
</protein>
<dbReference type="RefSeq" id="WP_089260153.1">
    <property type="nucleotide sequence ID" value="NZ_FZNV01000002.1"/>
</dbReference>
<evidence type="ECO:0000313" key="4">
    <source>
        <dbReference type="Proteomes" id="UP000198337"/>
    </source>
</evidence>
<dbReference type="InterPro" id="IPR029058">
    <property type="entry name" value="AB_hydrolase_fold"/>
</dbReference>
<dbReference type="Proteomes" id="UP000198337">
    <property type="component" value="Unassembled WGS sequence"/>
</dbReference>
<sequence length="261" mass="28832">MCGKSVLITCLILFCSIGGAQENTFVSFDGVPIVYTDEGEGKPVLLIHGFINTRKSWDNTELKKDLLANGYRVIIPDLRGNGESGKPQKDAAYAGNSEIMDLKLLMDHLRITAYLAIGYSRGSILLAKLLTEDKRISKAVLGGMGIDFINPQWDRRIMFANAFNGDVNELTIGAVNYAKSINADLRSLHLQQKYQPVTLKKELKAVKTEVLVVRGDQDLENGNSESLSKAFKNGKFAIVKGDHNKTYKTKGFASVILQFLE</sequence>
<gene>
    <name evidence="3" type="ORF">SAMN04488009_1689</name>
</gene>